<reference evidence="2" key="1">
    <citation type="submission" date="2022-03" db="EMBL/GenBank/DDBJ databases">
        <title>A functionally conserved STORR gene fusion in Papaver species that diverged 16.8 million years ago.</title>
        <authorList>
            <person name="Catania T."/>
        </authorList>
    </citation>
    <scope>NUCLEOTIDE SEQUENCE</scope>
    <source>
        <strain evidence="2">S-191538</strain>
    </source>
</reference>
<accession>A0AA41SBM5</accession>
<organism evidence="2 3">
    <name type="scientific">Papaver nudicaule</name>
    <name type="common">Iceland poppy</name>
    <dbReference type="NCBI Taxonomy" id="74823"/>
    <lineage>
        <taxon>Eukaryota</taxon>
        <taxon>Viridiplantae</taxon>
        <taxon>Streptophyta</taxon>
        <taxon>Embryophyta</taxon>
        <taxon>Tracheophyta</taxon>
        <taxon>Spermatophyta</taxon>
        <taxon>Magnoliopsida</taxon>
        <taxon>Ranunculales</taxon>
        <taxon>Papaveraceae</taxon>
        <taxon>Papaveroideae</taxon>
        <taxon>Papaver</taxon>
    </lineage>
</organism>
<comment type="caution">
    <text evidence="2">The sequence shown here is derived from an EMBL/GenBank/DDBJ whole genome shotgun (WGS) entry which is preliminary data.</text>
</comment>
<protein>
    <recommendedName>
        <fullName evidence="4">Secreted protein</fullName>
    </recommendedName>
</protein>
<evidence type="ECO:0000313" key="2">
    <source>
        <dbReference type="EMBL" id="MCL7030088.1"/>
    </source>
</evidence>
<dbReference type="EMBL" id="JAJJMA010097497">
    <property type="protein sequence ID" value="MCL7030088.1"/>
    <property type="molecule type" value="Genomic_DNA"/>
</dbReference>
<name>A0AA41SBM5_PAPNU</name>
<feature type="chain" id="PRO_5041383373" description="Secreted protein" evidence="1">
    <location>
        <begin position="19"/>
        <end position="54"/>
    </location>
</feature>
<keyword evidence="3" id="KW-1185">Reference proteome</keyword>
<evidence type="ECO:0000256" key="1">
    <source>
        <dbReference type="SAM" id="SignalP"/>
    </source>
</evidence>
<evidence type="ECO:0008006" key="4">
    <source>
        <dbReference type="Google" id="ProtNLM"/>
    </source>
</evidence>
<dbReference type="AlphaFoldDB" id="A0AA41SBM5"/>
<evidence type="ECO:0000313" key="3">
    <source>
        <dbReference type="Proteomes" id="UP001177140"/>
    </source>
</evidence>
<proteinExistence type="predicted"/>
<feature type="signal peptide" evidence="1">
    <location>
        <begin position="1"/>
        <end position="18"/>
    </location>
</feature>
<keyword evidence="1" id="KW-0732">Signal</keyword>
<sequence>MFLFILVARVAVLSSAQATRVLLENFASANHSIILPSAYQKANSTMTCFLGHLR</sequence>
<gene>
    <name evidence="2" type="ORF">MKW94_012374</name>
</gene>
<dbReference type="Proteomes" id="UP001177140">
    <property type="component" value="Unassembled WGS sequence"/>
</dbReference>